<dbReference type="EMBL" id="CAMXCT020006600">
    <property type="protein sequence ID" value="CAL1170132.1"/>
    <property type="molecule type" value="Genomic_DNA"/>
</dbReference>
<keyword evidence="4" id="KW-1185">Reference proteome</keyword>
<organism evidence="2">
    <name type="scientific">Cladocopium goreaui</name>
    <dbReference type="NCBI Taxonomy" id="2562237"/>
    <lineage>
        <taxon>Eukaryota</taxon>
        <taxon>Sar</taxon>
        <taxon>Alveolata</taxon>
        <taxon>Dinophyceae</taxon>
        <taxon>Suessiales</taxon>
        <taxon>Symbiodiniaceae</taxon>
        <taxon>Cladocopium</taxon>
    </lineage>
</organism>
<dbReference type="Pfam" id="PF25273">
    <property type="entry name" value="DUF7869"/>
    <property type="match status" value="1"/>
</dbReference>
<dbReference type="EMBL" id="CAMXCT030006600">
    <property type="protein sequence ID" value="CAL4804069.1"/>
    <property type="molecule type" value="Genomic_DNA"/>
</dbReference>
<proteinExistence type="predicted"/>
<dbReference type="PANTHER" id="PTHR33153">
    <property type="entry name" value="MYND-TYPE DOMAIN-CONTAINING PROTEIN"/>
    <property type="match status" value="1"/>
</dbReference>
<dbReference type="OrthoDB" id="6149934at2759"/>
<dbReference type="PANTHER" id="PTHR33153:SF3">
    <property type="entry name" value="TRAFFICKING PROTEIN PARTICLE COMPLEX SUBUNIT 11 DOMAIN-CONTAINING PROTEIN"/>
    <property type="match status" value="1"/>
</dbReference>
<evidence type="ECO:0000313" key="2">
    <source>
        <dbReference type="EMBL" id="CAI4016757.1"/>
    </source>
</evidence>
<evidence type="ECO:0000259" key="1">
    <source>
        <dbReference type="Pfam" id="PF25273"/>
    </source>
</evidence>
<protein>
    <recommendedName>
        <fullName evidence="1">DUF7869 domain-containing protein</fullName>
    </recommendedName>
</protein>
<sequence length="622" mass="71615">MRFLKKGLHKAVSSKWGEVHGYLLELYECQAETLPDDAGPGSDDEDALQHADENESTPIIHIRRADGTQAQSVPTAEKVTKQREERYLPQSTMFDHWKQMITLRPEIKCSFRLFWQVWCSDFYMMKIRKGFTHRCCTVCLKHKALIRQLAHDIKSREKQRSLWQRHIDSQYQDRTLYWHLRSMARLHKQPIVVILDGADQAKFCWPRNRCFAAHQFDSVIRPRLHIVAAIAHGFADILALSHCDVHTGGSATVELVAYVLTLFVKQGVSLQGRDLYLQLDNAASSNKNLTVFAFTATVAALSGLSSATVQFLRSGHSHEDVDQQHGQMSSFTRNRLTEAQTLDDFKTALQSFLEKLDRPHEPLRVVTIRDEMRNWKLYFEKLGVQMKGHGGQRAPHVFNFRLEGDTVVLRCRQFMSDISWPCRLDFCSTNDIKQLPRDGPADLFPRRKKTKDYIKNIFKLADAVEQKPWFMRRAAQELRDWVNEKHARPDLLDISFILDCLKLQRPPSRMDPMNFFVDQQAGQRAVGLEPMMARMVVSHAGRRFNSANPAGPDHLSPSMEAEFVYSVAAELVTHHNFSWPNAISLGEQSWARFPKQHKNAVKKVIKNDAEEDGMLEMPVRDL</sequence>
<gene>
    <name evidence="2" type="ORF">C1SCF055_LOCUS41462</name>
</gene>
<reference evidence="2" key="1">
    <citation type="submission" date="2022-10" db="EMBL/GenBank/DDBJ databases">
        <authorList>
            <person name="Chen Y."/>
            <person name="Dougan E. K."/>
            <person name="Chan C."/>
            <person name="Rhodes N."/>
            <person name="Thang M."/>
        </authorList>
    </citation>
    <scope>NUCLEOTIDE SEQUENCE</scope>
</reference>
<dbReference type="Proteomes" id="UP001152797">
    <property type="component" value="Unassembled WGS sequence"/>
</dbReference>
<dbReference type="InterPro" id="IPR057191">
    <property type="entry name" value="DUF7869"/>
</dbReference>
<dbReference type="AlphaFoldDB" id="A0A9P1DWL7"/>
<reference evidence="3 4" key="2">
    <citation type="submission" date="2024-05" db="EMBL/GenBank/DDBJ databases">
        <authorList>
            <person name="Chen Y."/>
            <person name="Shah S."/>
            <person name="Dougan E. K."/>
            <person name="Thang M."/>
            <person name="Chan C."/>
        </authorList>
    </citation>
    <scope>NUCLEOTIDE SEQUENCE [LARGE SCALE GENOMIC DNA]</scope>
</reference>
<accession>A0A9P1DWL7</accession>
<comment type="caution">
    <text evidence="2">The sequence shown here is derived from an EMBL/GenBank/DDBJ whole genome shotgun (WGS) entry which is preliminary data.</text>
</comment>
<evidence type="ECO:0000313" key="4">
    <source>
        <dbReference type="Proteomes" id="UP001152797"/>
    </source>
</evidence>
<dbReference type="EMBL" id="CAMXCT010006600">
    <property type="protein sequence ID" value="CAI4016757.1"/>
    <property type="molecule type" value="Genomic_DNA"/>
</dbReference>
<name>A0A9P1DWL7_9DINO</name>
<feature type="domain" description="DUF7869" evidence="1">
    <location>
        <begin position="223"/>
        <end position="415"/>
    </location>
</feature>
<evidence type="ECO:0000313" key="3">
    <source>
        <dbReference type="EMBL" id="CAL4804069.1"/>
    </source>
</evidence>